<feature type="compositionally biased region" description="Polar residues" evidence="1">
    <location>
        <begin position="112"/>
        <end position="121"/>
    </location>
</feature>
<evidence type="ECO:0000313" key="3">
    <source>
        <dbReference type="Proteomes" id="UP001152795"/>
    </source>
</evidence>
<dbReference type="AlphaFoldDB" id="A0A7D9HJ71"/>
<evidence type="ECO:0000256" key="1">
    <source>
        <dbReference type="SAM" id="MobiDB-lite"/>
    </source>
</evidence>
<proteinExistence type="predicted"/>
<dbReference type="OrthoDB" id="5560686at2759"/>
<dbReference type="PROSITE" id="PS50280">
    <property type="entry name" value="SET"/>
    <property type="match status" value="1"/>
</dbReference>
<dbReference type="Proteomes" id="UP001152795">
    <property type="component" value="Unassembled WGS sequence"/>
</dbReference>
<organism evidence="2 3">
    <name type="scientific">Paramuricea clavata</name>
    <name type="common">Red gorgonian</name>
    <name type="synonym">Violescent sea-whip</name>
    <dbReference type="NCBI Taxonomy" id="317549"/>
    <lineage>
        <taxon>Eukaryota</taxon>
        <taxon>Metazoa</taxon>
        <taxon>Cnidaria</taxon>
        <taxon>Anthozoa</taxon>
        <taxon>Octocorallia</taxon>
        <taxon>Malacalcyonacea</taxon>
        <taxon>Plexauridae</taxon>
        <taxon>Paramuricea</taxon>
    </lineage>
</organism>
<gene>
    <name evidence="2" type="ORF">PACLA_8A051983</name>
</gene>
<dbReference type="Gene3D" id="2.170.270.10">
    <property type="entry name" value="SET domain"/>
    <property type="match status" value="1"/>
</dbReference>
<feature type="region of interest" description="Disordered" evidence="1">
    <location>
        <begin position="101"/>
        <end position="121"/>
    </location>
</feature>
<dbReference type="InterPro" id="IPR001214">
    <property type="entry name" value="SET_dom"/>
</dbReference>
<accession>A0A7D9HJ71</accession>
<reference evidence="2" key="1">
    <citation type="submission" date="2020-04" db="EMBL/GenBank/DDBJ databases">
        <authorList>
            <person name="Alioto T."/>
            <person name="Alioto T."/>
            <person name="Gomez Garrido J."/>
        </authorList>
    </citation>
    <scope>NUCLEOTIDE SEQUENCE</scope>
    <source>
        <strain evidence="2">A484AB</strain>
    </source>
</reference>
<dbReference type="Pfam" id="PF00856">
    <property type="entry name" value="SET"/>
    <property type="match status" value="1"/>
</dbReference>
<keyword evidence="3" id="KW-1185">Reference proteome</keyword>
<dbReference type="EMBL" id="CACRXK020000686">
    <property type="protein sequence ID" value="CAB3984019.1"/>
    <property type="molecule type" value="Genomic_DNA"/>
</dbReference>
<sequence length="269" mass="30947">MATGHINIHFKSLTNPKENYVSNYEFNDDDQDIAIIPILFCDALSLWCHNYTEAFVEIPIDDLWSRFADMCTTYAIPPHLANKITNAINYIERHKDQYIGISTRHRKRRPKSQSIRKSQQCVSNTQKDVRCRKRTAHTEKCWIHLAKQNNLRIKPSNVAGAGKGLFAWKKPITRGKLISKYTGRKLSKKELDKKYGDGVAKYAVCNKRGRCVDATYTTDAAARFVNDSRGTSFQNNAKIKGNQMFKLKATKKIPANQEIFTSYGKEYWQ</sequence>
<dbReference type="SUPFAM" id="SSF82199">
    <property type="entry name" value="SET domain"/>
    <property type="match status" value="1"/>
</dbReference>
<comment type="caution">
    <text evidence="2">The sequence shown here is derived from an EMBL/GenBank/DDBJ whole genome shotgun (WGS) entry which is preliminary data.</text>
</comment>
<name>A0A7D9HJ71_PARCT</name>
<evidence type="ECO:0000313" key="2">
    <source>
        <dbReference type="EMBL" id="CAB3984019.1"/>
    </source>
</evidence>
<dbReference type="InterPro" id="IPR046341">
    <property type="entry name" value="SET_dom_sf"/>
</dbReference>
<protein>
    <submittedName>
        <fullName evidence="2">SET domain-containing</fullName>
    </submittedName>
</protein>